<proteinExistence type="predicted"/>
<accession>A0A143PVU0</accession>
<protein>
    <submittedName>
        <fullName evidence="3">Protein-glutamine gamma-glutamyltransferase</fullName>
        <ecNumber evidence="3">2.3.2.13</ecNumber>
    </submittedName>
</protein>
<feature type="region of interest" description="Disordered" evidence="1">
    <location>
        <begin position="299"/>
        <end position="323"/>
    </location>
</feature>
<name>A0A143PVU0_LUTPR</name>
<gene>
    <name evidence="3" type="primary">tgpA</name>
    <name evidence="3" type="ORF">LuPra_06097</name>
</gene>
<evidence type="ECO:0000313" key="4">
    <source>
        <dbReference type="Proteomes" id="UP000076079"/>
    </source>
</evidence>
<dbReference type="Gene3D" id="3.10.620.30">
    <property type="match status" value="1"/>
</dbReference>
<dbReference type="InterPro" id="IPR038765">
    <property type="entry name" value="Papain-like_cys_pep_sf"/>
</dbReference>
<dbReference type="Proteomes" id="UP000076079">
    <property type="component" value="Chromosome"/>
</dbReference>
<sequence length="323" mass="36474">MRYTVYHLTHFRYDAAVSESVMEVRMQPRTESVQRCLRFELATTPRSRVFAYQDPEGNVVHHFDVQARHRELTVVAESVVEFVADIAIPASCDRSTWALLDDSGTRERFFEFLEPSFFARPTEALMAFGQELGLSRDIDPLSLVRGLKHKLYDAFEYAPKSTSVDSPIDEALAARRGVCQDFAHVMIALVRSVGIPCRYVSGYLFHDNRADERSVDGASHAWVEAWLPSLGWVGIDPTNRTLAMDRHIRVAVGRDYHDVPPTRGSFKGNARGELGVAVRVQTTDAPIAPSDVMPALYWSAPEPEIEPPLVDEDQEQQQQQQQQ</sequence>
<dbReference type="InterPro" id="IPR002931">
    <property type="entry name" value="Transglutaminase-like"/>
</dbReference>
<dbReference type="STRING" id="1855912.LuPra_06097"/>
<dbReference type="RefSeq" id="WP_110174236.1">
    <property type="nucleotide sequence ID" value="NZ_CP015136.1"/>
</dbReference>
<evidence type="ECO:0000259" key="2">
    <source>
        <dbReference type="SMART" id="SM00460"/>
    </source>
</evidence>
<feature type="compositionally biased region" description="Acidic residues" evidence="1">
    <location>
        <begin position="303"/>
        <end position="315"/>
    </location>
</feature>
<evidence type="ECO:0000256" key="1">
    <source>
        <dbReference type="SAM" id="MobiDB-lite"/>
    </source>
</evidence>
<dbReference type="OrthoDB" id="9787782at2"/>
<reference evidence="3 4" key="1">
    <citation type="journal article" date="2016" name="Genome Announc.">
        <title>First Complete Genome Sequence of a Subdivision 6 Acidobacterium Strain.</title>
        <authorList>
            <person name="Huang S."/>
            <person name="Vieira S."/>
            <person name="Bunk B."/>
            <person name="Riedel T."/>
            <person name="Sproer C."/>
            <person name="Overmann J."/>
        </authorList>
    </citation>
    <scope>NUCLEOTIDE SEQUENCE [LARGE SCALE GENOMIC DNA]</scope>
    <source>
        <strain evidence="4">DSM 100886 HEG_-6_39</strain>
    </source>
</reference>
<feature type="domain" description="Transglutaminase-like" evidence="2">
    <location>
        <begin position="171"/>
        <end position="239"/>
    </location>
</feature>
<dbReference type="SUPFAM" id="SSF54001">
    <property type="entry name" value="Cysteine proteinases"/>
    <property type="match status" value="1"/>
</dbReference>
<dbReference type="Pfam" id="PF08379">
    <property type="entry name" value="Bact_transglu_N"/>
    <property type="match status" value="1"/>
</dbReference>
<dbReference type="InterPro" id="IPR013589">
    <property type="entry name" value="Bac_transglu_N"/>
</dbReference>
<dbReference type="EC" id="2.3.2.13" evidence="3"/>
<dbReference type="EMBL" id="CP015136">
    <property type="protein sequence ID" value="AMY12815.1"/>
    <property type="molecule type" value="Genomic_DNA"/>
</dbReference>
<keyword evidence="3" id="KW-0808">Transferase</keyword>
<reference evidence="4" key="2">
    <citation type="submission" date="2016-04" db="EMBL/GenBank/DDBJ databases">
        <title>First Complete Genome Sequence of a Subdivision 6 Acidobacterium.</title>
        <authorList>
            <person name="Huang S."/>
            <person name="Vieira S."/>
            <person name="Bunk B."/>
            <person name="Riedel T."/>
            <person name="Sproeer C."/>
            <person name="Overmann J."/>
        </authorList>
    </citation>
    <scope>NUCLEOTIDE SEQUENCE [LARGE SCALE GENOMIC DNA]</scope>
    <source>
        <strain evidence="4">DSM 100886 HEG_-6_39</strain>
    </source>
</reference>
<dbReference type="GO" id="GO:0003810">
    <property type="term" value="F:protein-glutamine gamma-glutamyltransferase activity"/>
    <property type="evidence" value="ECO:0007669"/>
    <property type="project" value="UniProtKB-EC"/>
</dbReference>
<dbReference type="SMART" id="SM00460">
    <property type="entry name" value="TGc"/>
    <property type="match status" value="1"/>
</dbReference>
<keyword evidence="3" id="KW-0012">Acyltransferase</keyword>
<dbReference type="KEGG" id="abac:LuPra_06097"/>
<dbReference type="PATRIC" id="fig|1813736.3.peg.6404"/>
<organism evidence="3 4">
    <name type="scientific">Luteitalea pratensis</name>
    <dbReference type="NCBI Taxonomy" id="1855912"/>
    <lineage>
        <taxon>Bacteria</taxon>
        <taxon>Pseudomonadati</taxon>
        <taxon>Acidobacteriota</taxon>
        <taxon>Vicinamibacteria</taxon>
        <taxon>Vicinamibacterales</taxon>
        <taxon>Vicinamibacteraceae</taxon>
        <taxon>Luteitalea</taxon>
    </lineage>
</organism>
<keyword evidence="4" id="KW-1185">Reference proteome</keyword>
<dbReference type="AlphaFoldDB" id="A0A143PVU0"/>
<dbReference type="Pfam" id="PF01841">
    <property type="entry name" value="Transglut_core"/>
    <property type="match status" value="1"/>
</dbReference>
<evidence type="ECO:0000313" key="3">
    <source>
        <dbReference type="EMBL" id="AMY12815.1"/>
    </source>
</evidence>
<dbReference type="PANTHER" id="PTHR33490:SF6">
    <property type="entry name" value="SLL1049 PROTEIN"/>
    <property type="match status" value="1"/>
</dbReference>
<dbReference type="PANTHER" id="PTHR33490">
    <property type="entry name" value="BLR5614 PROTEIN-RELATED"/>
    <property type="match status" value="1"/>
</dbReference>